<evidence type="ECO:0000313" key="1">
    <source>
        <dbReference type="Proteomes" id="UP000036681"/>
    </source>
</evidence>
<keyword evidence="1" id="KW-1185">Reference proteome</keyword>
<dbReference type="Proteomes" id="UP000036681">
    <property type="component" value="Unplaced"/>
</dbReference>
<sequence length="112" mass="12934">MVIMTGGDYDFRLSYGREHLLKVFGKGRQLVCSGTQKQILQLKHLAAFPAVWRINSFVTLLIFERRFIPIAVAFRIVHSFEEGTTEMLVAMKTMLYRWCRPAALDAVRKLLT</sequence>
<dbReference type="AlphaFoldDB" id="A0A0M3HSF8"/>
<name>A0A0M3HSF8_ASCLU</name>
<protein>
    <submittedName>
        <fullName evidence="2">LSDAT_euk domain-containing protein</fullName>
    </submittedName>
</protein>
<reference evidence="2" key="1">
    <citation type="submission" date="2017-02" db="UniProtKB">
        <authorList>
            <consortium name="WormBaseParasite"/>
        </authorList>
    </citation>
    <scope>IDENTIFICATION</scope>
</reference>
<evidence type="ECO:0000313" key="2">
    <source>
        <dbReference type="WBParaSite" id="ALUE_0000540001-mRNA-1"/>
    </source>
</evidence>
<organism evidence="1 2">
    <name type="scientific">Ascaris lumbricoides</name>
    <name type="common">Giant roundworm</name>
    <dbReference type="NCBI Taxonomy" id="6252"/>
    <lineage>
        <taxon>Eukaryota</taxon>
        <taxon>Metazoa</taxon>
        <taxon>Ecdysozoa</taxon>
        <taxon>Nematoda</taxon>
        <taxon>Chromadorea</taxon>
        <taxon>Rhabditida</taxon>
        <taxon>Spirurina</taxon>
        <taxon>Ascaridomorpha</taxon>
        <taxon>Ascaridoidea</taxon>
        <taxon>Ascarididae</taxon>
        <taxon>Ascaris</taxon>
    </lineage>
</organism>
<accession>A0A0M3HSF8</accession>
<proteinExistence type="predicted"/>
<dbReference type="WBParaSite" id="ALUE_0000540001-mRNA-1">
    <property type="protein sequence ID" value="ALUE_0000540001-mRNA-1"/>
    <property type="gene ID" value="ALUE_0000540001"/>
</dbReference>